<evidence type="ECO:0000313" key="11">
    <source>
        <dbReference type="EMBL" id="KAG5262511.1"/>
    </source>
</evidence>
<dbReference type="GO" id="GO:0098574">
    <property type="term" value="C:cytoplasmic side of lysosomal membrane"/>
    <property type="evidence" value="ECO:0007669"/>
    <property type="project" value="TreeGrafter"/>
</dbReference>
<dbReference type="GO" id="GO:0005634">
    <property type="term" value="C:nucleus"/>
    <property type="evidence" value="ECO:0007669"/>
    <property type="project" value="TreeGrafter"/>
</dbReference>
<evidence type="ECO:0000256" key="3">
    <source>
        <dbReference type="ARBA" id="ARBA00004630"/>
    </source>
</evidence>
<dbReference type="PROSITE" id="PS51837">
    <property type="entry name" value="LITAF"/>
    <property type="match status" value="1"/>
</dbReference>
<comment type="caution">
    <text evidence="11">The sequence shown here is derived from an EMBL/GenBank/DDBJ whole genome shotgun (WGS) entry which is preliminary data.</text>
</comment>
<dbReference type="InterPro" id="IPR037519">
    <property type="entry name" value="LITAF_fam"/>
</dbReference>
<dbReference type="GO" id="GO:0098560">
    <property type="term" value="C:cytoplasmic side of late endosome membrane"/>
    <property type="evidence" value="ECO:0007669"/>
    <property type="project" value="TreeGrafter"/>
</dbReference>
<name>A0AAV6FQ63_9TELE</name>
<organism evidence="11 12">
    <name type="scientific">Alosa alosa</name>
    <name type="common">allis shad</name>
    <dbReference type="NCBI Taxonomy" id="278164"/>
    <lineage>
        <taxon>Eukaryota</taxon>
        <taxon>Metazoa</taxon>
        <taxon>Chordata</taxon>
        <taxon>Craniata</taxon>
        <taxon>Vertebrata</taxon>
        <taxon>Euteleostomi</taxon>
        <taxon>Actinopterygii</taxon>
        <taxon>Neopterygii</taxon>
        <taxon>Teleostei</taxon>
        <taxon>Clupei</taxon>
        <taxon>Clupeiformes</taxon>
        <taxon>Clupeoidei</taxon>
        <taxon>Clupeidae</taxon>
        <taxon>Alosa</taxon>
    </lineage>
</organism>
<dbReference type="GO" id="GO:0008270">
    <property type="term" value="F:zinc ion binding"/>
    <property type="evidence" value="ECO:0007669"/>
    <property type="project" value="TreeGrafter"/>
</dbReference>
<keyword evidence="12" id="KW-1185">Reference proteome</keyword>
<proteinExistence type="inferred from homology"/>
<evidence type="ECO:0000256" key="9">
    <source>
        <dbReference type="SAM" id="Phobius"/>
    </source>
</evidence>
<gene>
    <name evidence="11" type="ORF">AALO_G00275920</name>
</gene>
<keyword evidence="9" id="KW-1133">Transmembrane helix</keyword>
<evidence type="ECO:0000256" key="4">
    <source>
        <dbReference type="ARBA" id="ARBA00005975"/>
    </source>
</evidence>
<feature type="region of interest" description="Disordered" evidence="8">
    <location>
        <begin position="114"/>
        <end position="137"/>
    </location>
</feature>
<evidence type="ECO:0000256" key="8">
    <source>
        <dbReference type="SAM" id="MobiDB-lite"/>
    </source>
</evidence>
<evidence type="ECO:0000256" key="1">
    <source>
        <dbReference type="ARBA" id="ARBA00004125"/>
    </source>
</evidence>
<keyword evidence="5" id="KW-0479">Metal-binding</keyword>
<evidence type="ECO:0000256" key="5">
    <source>
        <dbReference type="ARBA" id="ARBA00022723"/>
    </source>
</evidence>
<sequence length="222" mass="25429">MSGEELERDQSSKALWLMAFRKQQLQHRRGLLVKAREFSSAPPEESINTGELDTIEAELKEITRRQTEVLKSGKLQKDPHDVRLFGETIFPEPDYHVPQEMIPEPDYAVLEEPSLKEPSPEANDNMTEPEETEPPESIVQPVVSQDKLLWDPDWVTCSTCSRVVRTVVKHEVTSTSWILCFTLSSIGCVLGCCFIPFCAKRWKDISHYCPKCNAKIHDVLRF</sequence>
<evidence type="ECO:0000256" key="7">
    <source>
        <dbReference type="ARBA" id="ARBA00023136"/>
    </source>
</evidence>
<evidence type="ECO:0000259" key="10">
    <source>
        <dbReference type="PROSITE" id="PS51837"/>
    </source>
</evidence>
<dbReference type="AlphaFoldDB" id="A0AAV6FQ63"/>
<dbReference type="PANTHER" id="PTHR23292">
    <property type="entry name" value="LIPOPOLYSACCHARIDE-INDUCED TUMOR NECROSIS FACTOR-ALPHA FACTOR"/>
    <property type="match status" value="1"/>
</dbReference>
<dbReference type="EMBL" id="JADWDJ010000022">
    <property type="protein sequence ID" value="KAG5262511.1"/>
    <property type="molecule type" value="Genomic_DNA"/>
</dbReference>
<keyword evidence="7 9" id="KW-0472">Membrane</keyword>
<evidence type="ECO:0000313" key="12">
    <source>
        <dbReference type="Proteomes" id="UP000823561"/>
    </source>
</evidence>
<reference evidence="11" key="1">
    <citation type="submission" date="2020-10" db="EMBL/GenBank/DDBJ databases">
        <title>Chromosome-scale genome assembly of the Allis shad, Alosa alosa.</title>
        <authorList>
            <person name="Margot Z."/>
            <person name="Christophe K."/>
            <person name="Cabau C."/>
            <person name="Louis A."/>
            <person name="Berthelot C."/>
            <person name="Parey E."/>
            <person name="Roest Crollius H."/>
            <person name="Montfort J."/>
            <person name="Robinson-Rechavi M."/>
            <person name="Bucao C."/>
            <person name="Bouchez O."/>
            <person name="Gislard M."/>
            <person name="Lluch J."/>
            <person name="Milhes M."/>
            <person name="Lampietro C."/>
            <person name="Lopez Roques C."/>
            <person name="Donnadieu C."/>
            <person name="Braasch I."/>
            <person name="Desvignes T."/>
            <person name="Postlethwait J."/>
            <person name="Bobe J."/>
            <person name="Guiguen Y."/>
        </authorList>
    </citation>
    <scope>NUCLEOTIDE SEQUENCE</scope>
    <source>
        <strain evidence="11">M-15738</strain>
        <tissue evidence="11">Blood</tissue>
    </source>
</reference>
<evidence type="ECO:0000256" key="6">
    <source>
        <dbReference type="ARBA" id="ARBA00022833"/>
    </source>
</evidence>
<dbReference type="Pfam" id="PF10601">
    <property type="entry name" value="zf-LITAF-like"/>
    <property type="match status" value="1"/>
</dbReference>
<feature type="domain" description="LITAF" evidence="10">
    <location>
        <begin position="134"/>
        <end position="221"/>
    </location>
</feature>
<protein>
    <recommendedName>
        <fullName evidence="10">LITAF domain-containing protein</fullName>
    </recommendedName>
</protein>
<dbReference type="PANTHER" id="PTHR23292:SF35">
    <property type="entry name" value="LITAF DOMAIN-CONTAINING PROTEIN"/>
    <property type="match status" value="1"/>
</dbReference>
<keyword evidence="6" id="KW-0862">Zinc</keyword>
<feature type="transmembrane region" description="Helical" evidence="9">
    <location>
        <begin position="176"/>
        <end position="198"/>
    </location>
</feature>
<comment type="subcellular location">
    <subcellularLocation>
        <location evidence="1">Endosome membrane</location>
        <topology evidence="1">Peripheral membrane protein</topology>
        <orientation evidence="1">Cytoplasmic side</orientation>
    </subcellularLocation>
    <subcellularLocation>
        <location evidence="2">Late endosome membrane</location>
    </subcellularLocation>
    <subcellularLocation>
        <location evidence="3">Lysosome membrane</location>
        <topology evidence="3">Peripheral membrane protein</topology>
        <orientation evidence="3">Cytoplasmic side</orientation>
    </subcellularLocation>
</comment>
<evidence type="ECO:0000256" key="2">
    <source>
        <dbReference type="ARBA" id="ARBA00004414"/>
    </source>
</evidence>
<accession>A0AAV6FQ63</accession>
<dbReference type="Proteomes" id="UP000823561">
    <property type="component" value="Chromosome 22"/>
</dbReference>
<keyword evidence="9" id="KW-0812">Transmembrane</keyword>
<comment type="similarity">
    <text evidence="4">Belongs to the CDIP1/LITAF family.</text>
</comment>
<dbReference type="SMART" id="SM00714">
    <property type="entry name" value="LITAF"/>
    <property type="match status" value="1"/>
</dbReference>
<dbReference type="InterPro" id="IPR006629">
    <property type="entry name" value="LITAF"/>
</dbReference>